<evidence type="ECO:0000256" key="2">
    <source>
        <dbReference type="ARBA" id="ARBA00023125"/>
    </source>
</evidence>
<name>A0A7X0RNE5_9BACL</name>
<dbReference type="PANTHER" id="PTHR33154:SF18">
    <property type="entry name" value="ARSENICAL RESISTANCE OPERON REPRESSOR"/>
    <property type="match status" value="1"/>
</dbReference>
<proteinExistence type="predicted"/>
<dbReference type="AlphaFoldDB" id="A0A7X0RNE5"/>
<keyword evidence="3" id="KW-0804">Transcription</keyword>
<dbReference type="InterPro" id="IPR018334">
    <property type="entry name" value="ArsR_HTH"/>
</dbReference>
<dbReference type="InterPro" id="IPR001845">
    <property type="entry name" value="HTH_ArsR_DNA-bd_dom"/>
</dbReference>
<dbReference type="Proteomes" id="UP000547209">
    <property type="component" value="Unassembled WGS sequence"/>
</dbReference>
<gene>
    <name evidence="5" type="ORF">H7C19_01920</name>
</gene>
<dbReference type="InterPro" id="IPR011991">
    <property type="entry name" value="ArsR-like_HTH"/>
</dbReference>
<protein>
    <submittedName>
        <fullName evidence="5">Winged helix-turn-helix transcriptional regulator</fullName>
    </submittedName>
</protein>
<keyword evidence="2" id="KW-0238">DNA-binding</keyword>
<dbReference type="SMART" id="SM00418">
    <property type="entry name" value="HTH_ARSR"/>
    <property type="match status" value="1"/>
</dbReference>
<keyword evidence="6" id="KW-1185">Reference proteome</keyword>
<evidence type="ECO:0000313" key="6">
    <source>
        <dbReference type="Proteomes" id="UP000547209"/>
    </source>
</evidence>
<feature type="domain" description="HTH arsR-type" evidence="4">
    <location>
        <begin position="12"/>
        <end position="107"/>
    </location>
</feature>
<organism evidence="5 6">
    <name type="scientific">Cohnella nanjingensis</name>
    <dbReference type="NCBI Taxonomy" id="1387779"/>
    <lineage>
        <taxon>Bacteria</taxon>
        <taxon>Bacillati</taxon>
        <taxon>Bacillota</taxon>
        <taxon>Bacilli</taxon>
        <taxon>Bacillales</taxon>
        <taxon>Paenibacillaceae</taxon>
        <taxon>Cohnella</taxon>
    </lineage>
</organism>
<dbReference type="Pfam" id="PF01022">
    <property type="entry name" value="HTH_5"/>
    <property type="match status" value="1"/>
</dbReference>
<dbReference type="CDD" id="cd00090">
    <property type="entry name" value="HTH_ARSR"/>
    <property type="match status" value="1"/>
</dbReference>
<dbReference type="PROSITE" id="PS50987">
    <property type="entry name" value="HTH_ARSR_2"/>
    <property type="match status" value="1"/>
</dbReference>
<dbReference type="PANTHER" id="PTHR33154">
    <property type="entry name" value="TRANSCRIPTIONAL REGULATOR, ARSR FAMILY"/>
    <property type="match status" value="1"/>
</dbReference>
<dbReference type="InterPro" id="IPR036388">
    <property type="entry name" value="WH-like_DNA-bd_sf"/>
</dbReference>
<accession>A0A7X0RNE5</accession>
<dbReference type="PROSITE" id="PS00846">
    <property type="entry name" value="HTH_ARSR_1"/>
    <property type="match status" value="1"/>
</dbReference>
<reference evidence="5 6" key="1">
    <citation type="submission" date="2020-08" db="EMBL/GenBank/DDBJ databases">
        <title>Cohnella phylogeny.</title>
        <authorList>
            <person name="Dunlap C."/>
        </authorList>
    </citation>
    <scope>NUCLEOTIDE SEQUENCE [LARGE SCALE GENOMIC DNA]</scope>
    <source>
        <strain evidence="5 6">DSM 28246</strain>
    </source>
</reference>
<keyword evidence="1" id="KW-0805">Transcription regulation</keyword>
<dbReference type="EMBL" id="JACJVP010000001">
    <property type="protein sequence ID" value="MBB6669435.1"/>
    <property type="molecule type" value="Genomic_DNA"/>
</dbReference>
<dbReference type="InterPro" id="IPR051081">
    <property type="entry name" value="HTH_MetalResp_TranReg"/>
</dbReference>
<dbReference type="RefSeq" id="WP_185140843.1">
    <property type="nucleotide sequence ID" value="NZ_JACJVP010000001.1"/>
</dbReference>
<dbReference type="GO" id="GO:0003677">
    <property type="term" value="F:DNA binding"/>
    <property type="evidence" value="ECO:0007669"/>
    <property type="project" value="UniProtKB-KW"/>
</dbReference>
<evidence type="ECO:0000256" key="3">
    <source>
        <dbReference type="ARBA" id="ARBA00023163"/>
    </source>
</evidence>
<comment type="caution">
    <text evidence="5">The sequence shown here is derived from an EMBL/GenBank/DDBJ whole genome shotgun (WGS) entry which is preliminary data.</text>
</comment>
<evidence type="ECO:0000256" key="1">
    <source>
        <dbReference type="ARBA" id="ARBA00023015"/>
    </source>
</evidence>
<dbReference type="SUPFAM" id="SSF46785">
    <property type="entry name" value="Winged helix' DNA-binding domain"/>
    <property type="match status" value="1"/>
</dbReference>
<dbReference type="InterPro" id="IPR036390">
    <property type="entry name" value="WH_DNA-bd_sf"/>
</dbReference>
<dbReference type="Gene3D" id="1.10.10.10">
    <property type="entry name" value="Winged helix-like DNA-binding domain superfamily/Winged helix DNA-binding domain"/>
    <property type="match status" value="1"/>
</dbReference>
<evidence type="ECO:0000313" key="5">
    <source>
        <dbReference type="EMBL" id="MBB6669435.1"/>
    </source>
</evidence>
<dbReference type="GO" id="GO:0003700">
    <property type="term" value="F:DNA-binding transcription factor activity"/>
    <property type="evidence" value="ECO:0007669"/>
    <property type="project" value="InterPro"/>
</dbReference>
<dbReference type="PRINTS" id="PR00778">
    <property type="entry name" value="HTHARSR"/>
</dbReference>
<dbReference type="NCBIfam" id="NF033788">
    <property type="entry name" value="HTH_metalloreg"/>
    <property type="match status" value="1"/>
</dbReference>
<sequence>MIKALPVIASAPGSVDFSKYEAKFKALADQKRLQIMYELTQRGSVCVCDLTDVVEMTQSKLSYHLKILLEAGLIARETRGTWSYYELNHDEVNGLLSPELCCIFRKVDDRPTTGCC</sequence>
<evidence type="ECO:0000259" key="4">
    <source>
        <dbReference type="PROSITE" id="PS50987"/>
    </source>
</evidence>